<dbReference type="PANTHER" id="PTHR32208:SF68">
    <property type="entry name" value="GALACTOSE OXIDASE"/>
    <property type="match status" value="1"/>
</dbReference>
<dbReference type="InterPro" id="IPR011043">
    <property type="entry name" value="Gal_Oxase/kelch_b-propeller"/>
</dbReference>
<dbReference type="SMART" id="SM00612">
    <property type="entry name" value="Kelch"/>
    <property type="match status" value="2"/>
</dbReference>
<dbReference type="InterPro" id="IPR009880">
    <property type="entry name" value="Glyoxal_oxidase_N"/>
</dbReference>
<dbReference type="Pfam" id="PF09118">
    <property type="entry name" value="GO-like_E_set"/>
    <property type="match status" value="1"/>
</dbReference>
<sequence>MKREHGGMGDMATATVFSNGTGYTLAAIYGLKSGTVVARNVSATHHNMFCPGLSLDMSGRRVITGGSSPHETSIYDTTQDSWITGPEMKTGRGYHTQTTLSDGGIFTIGGSWSGGAGKKDAEVLDSRGGSWGPLSTSSVEPMLTNDSLGLFAADNHAWLFAWKGGSVFQAGPSAYELVRIQAQGRQASAGTRGMDGDSMDGNAVMDDVIGGKILILRGALSYSDCPSTRAAHIITISKPFDAPTVEEIAPMGYARAYANSVVLPTGDVFITGGASYAKQWTDANATWMPELWSSKTGKFTRLAPMPIPRTYHSVAVLLPGATVLTGGGGLCWDTCRGHEKEINHMDVQVYTSPYLFKGLGDGVLAARPVVLGVSNTYYTPFSLVRYGSATHVMNTDQRRIRLDPTVSDINTRGDRPLLGRGRYWMGFGGKPTHYKVSIPDDAGIVIPGYWMLFAISLDGAPSNAETILIEL</sequence>
<organism evidence="4 5">
    <name type="scientific">Lasiosphaeris hirsuta</name>
    <dbReference type="NCBI Taxonomy" id="260670"/>
    <lineage>
        <taxon>Eukaryota</taxon>
        <taxon>Fungi</taxon>
        <taxon>Dikarya</taxon>
        <taxon>Ascomycota</taxon>
        <taxon>Pezizomycotina</taxon>
        <taxon>Sordariomycetes</taxon>
        <taxon>Sordariomycetidae</taxon>
        <taxon>Sordariales</taxon>
        <taxon>Lasiosphaeriaceae</taxon>
        <taxon>Lasiosphaeris</taxon>
    </lineage>
</organism>
<evidence type="ECO:0000256" key="1">
    <source>
        <dbReference type="ARBA" id="ARBA00022729"/>
    </source>
</evidence>
<dbReference type="EMBL" id="JAUKUA010000009">
    <property type="protein sequence ID" value="KAK0702151.1"/>
    <property type="molecule type" value="Genomic_DNA"/>
</dbReference>
<dbReference type="InterPro" id="IPR015202">
    <property type="entry name" value="GO-like_E_set"/>
</dbReference>
<evidence type="ECO:0000259" key="3">
    <source>
        <dbReference type="Pfam" id="PF09118"/>
    </source>
</evidence>
<dbReference type="SUPFAM" id="SSF81296">
    <property type="entry name" value="E set domains"/>
    <property type="match status" value="1"/>
</dbReference>
<dbReference type="InterPro" id="IPR014756">
    <property type="entry name" value="Ig_E-set"/>
</dbReference>
<protein>
    <recommendedName>
        <fullName evidence="6">Galactose oxidase</fullName>
    </recommendedName>
</protein>
<evidence type="ECO:0000259" key="2">
    <source>
        <dbReference type="Pfam" id="PF07250"/>
    </source>
</evidence>
<keyword evidence="5" id="KW-1185">Reference proteome</keyword>
<dbReference type="Pfam" id="PF07250">
    <property type="entry name" value="Glyoxal_oxid_N"/>
    <property type="match status" value="1"/>
</dbReference>
<reference evidence="4" key="1">
    <citation type="submission" date="2023-06" db="EMBL/GenBank/DDBJ databases">
        <title>Genome-scale phylogeny and comparative genomics of the fungal order Sordariales.</title>
        <authorList>
            <consortium name="Lawrence Berkeley National Laboratory"/>
            <person name="Hensen N."/>
            <person name="Bonometti L."/>
            <person name="Westerberg I."/>
            <person name="Brannstrom I.O."/>
            <person name="Guillou S."/>
            <person name="Cros-Aarteil S."/>
            <person name="Calhoun S."/>
            <person name="Haridas S."/>
            <person name="Kuo A."/>
            <person name="Mondo S."/>
            <person name="Pangilinan J."/>
            <person name="Riley R."/>
            <person name="Labutti K."/>
            <person name="Andreopoulos B."/>
            <person name="Lipzen A."/>
            <person name="Chen C."/>
            <person name="Yanf M."/>
            <person name="Daum C."/>
            <person name="Ng V."/>
            <person name="Clum A."/>
            <person name="Steindorff A."/>
            <person name="Ohm R."/>
            <person name="Martin F."/>
            <person name="Silar P."/>
            <person name="Natvig D."/>
            <person name="Lalanne C."/>
            <person name="Gautier V."/>
            <person name="Ament-Velasquez S.L."/>
            <person name="Kruys A."/>
            <person name="Hutchinson M.I."/>
            <person name="Powell A.J."/>
            <person name="Barry K."/>
            <person name="Miller A.N."/>
            <person name="Grigoriev I.V."/>
            <person name="Debuchy R."/>
            <person name="Gladieux P."/>
            <person name="Thoren M.H."/>
            <person name="Johannesson H."/>
        </authorList>
    </citation>
    <scope>NUCLEOTIDE SEQUENCE</scope>
    <source>
        <strain evidence="4">SMH4607-1</strain>
    </source>
</reference>
<accession>A0AA39ZR53</accession>
<feature type="domain" description="Glyoxal oxidase N-terminal" evidence="2">
    <location>
        <begin position="247"/>
        <end position="328"/>
    </location>
</feature>
<proteinExistence type="predicted"/>
<keyword evidence="1" id="KW-0732">Signal</keyword>
<name>A0AA39ZR53_9PEZI</name>
<evidence type="ECO:0008006" key="6">
    <source>
        <dbReference type="Google" id="ProtNLM"/>
    </source>
</evidence>
<comment type="caution">
    <text evidence="4">The sequence shown here is derived from an EMBL/GenBank/DDBJ whole genome shotgun (WGS) entry which is preliminary data.</text>
</comment>
<dbReference type="PANTHER" id="PTHR32208">
    <property type="entry name" value="SECRETED PROTEIN-RELATED"/>
    <property type="match status" value="1"/>
</dbReference>
<dbReference type="Proteomes" id="UP001172102">
    <property type="component" value="Unassembled WGS sequence"/>
</dbReference>
<dbReference type="Gene3D" id="2.130.10.80">
    <property type="entry name" value="Galactose oxidase/kelch, beta-propeller"/>
    <property type="match status" value="1"/>
</dbReference>
<evidence type="ECO:0000313" key="4">
    <source>
        <dbReference type="EMBL" id="KAK0702151.1"/>
    </source>
</evidence>
<dbReference type="InterPro" id="IPR037293">
    <property type="entry name" value="Gal_Oxidase_central_sf"/>
</dbReference>
<dbReference type="SUPFAM" id="SSF50965">
    <property type="entry name" value="Galactose oxidase, central domain"/>
    <property type="match status" value="1"/>
</dbReference>
<gene>
    <name evidence="4" type="ORF">B0H67DRAFT_676174</name>
</gene>
<dbReference type="Gene3D" id="2.60.40.10">
    <property type="entry name" value="Immunoglobulins"/>
    <property type="match status" value="1"/>
</dbReference>
<dbReference type="InterPro" id="IPR013783">
    <property type="entry name" value="Ig-like_fold"/>
</dbReference>
<dbReference type="AlphaFoldDB" id="A0AA39ZR53"/>
<dbReference type="InterPro" id="IPR006652">
    <property type="entry name" value="Kelch_1"/>
</dbReference>
<dbReference type="CDD" id="cd02851">
    <property type="entry name" value="E_set_GO_C"/>
    <property type="match status" value="1"/>
</dbReference>
<evidence type="ECO:0000313" key="5">
    <source>
        <dbReference type="Proteomes" id="UP001172102"/>
    </source>
</evidence>
<feature type="domain" description="Galactose oxidase-like Early set" evidence="3">
    <location>
        <begin position="380"/>
        <end position="468"/>
    </location>
</feature>